<feature type="compositionally biased region" description="Low complexity" evidence="7">
    <location>
        <begin position="328"/>
        <end position="354"/>
    </location>
</feature>
<feature type="region of interest" description="Disordered" evidence="7">
    <location>
        <begin position="730"/>
        <end position="762"/>
    </location>
</feature>
<dbReference type="GO" id="GO:0001228">
    <property type="term" value="F:DNA-binding transcription activator activity, RNA polymerase II-specific"/>
    <property type="evidence" value="ECO:0007669"/>
    <property type="project" value="InterPro"/>
</dbReference>
<feature type="region of interest" description="Disordered" evidence="7">
    <location>
        <begin position="645"/>
        <end position="676"/>
    </location>
</feature>
<evidence type="ECO:0000256" key="2">
    <source>
        <dbReference type="ARBA" id="ARBA00009704"/>
    </source>
</evidence>
<gene>
    <name evidence="9" type="primary">ABSGL_02680.1 scaffold 3684</name>
</gene>
<feature type="compositionally biased region" description="Polar residues" evidence="7">
    <location>
        <begin position="667"/>
        <end position="676"/>
    </location>
</feature>
<dbReference type="InterPro" id="IPR040159">
    <property type="entry name" value="CLS_fam"/>
</dbReference>
<dbReference type="InterPro" id="IPR015351">
    <property type="entry name" value="RBP-J/Cbf11/Cbf12_DNA-bd"/>
</dbReference>
<name>A0A168LP53_ABSGL</name>
<dbReference type="InterPro" id="IPR035999">
    <property type="entry name" value="Sec7_dom_sf"/>
</dbReference>
<feature type="compositionally biased region" description="Low complexity" evidence="7">
    <location>
        <begin position="739"/>
        <end position="753"/>
    </location>
</feature>
<feature type="compositionally biased region" description="Low complexity" evidence="7">
    <location>
        <begin position="146"/>
        <end position="159"/>
    </location>
</feature>
<dbReference type="Gene3D" id="2.80.10.50">
    <property type="match status" value="1"/>
</dbReference>
<dbReference type="GO" id="GO:0000978">
    <property type="term" value="F:RNA polymerase II cis-regulatory region sequence-specific DNA binding"/>
    <property type="evidence" value="ECO:0007669"/>
    <property type="project" value="InterPro"/>
</dbReference>
<dbReference type="EMBL" id="LT551602">
    <property type="protein sequence ID" value="SAL97209.1"/>
    <property type="molecule type" value="Genomic_DNA"/>
</dbReference>
<accession>A0A168LP53</accession>
<dbReference type="Pfam" id="PF09271">
    <property type="entry name" value="LAG1-DNAbind"/>
    <property type="match status" value="1"/>
</dbReference>
<dbReference type="SUPFAM" id="SSF48425">
    <property type="entry name" value="Sec7 domain"/>
    <property type="match status" value="1"/>
</dbReference>
<dbReference type="InterPro" id="IPR008967">
    <property type="entry name" value="p53-like_TF_DNA-bd_sf"/>
</dbReference>
<dbReference type="Pfam" id="PF09270">
    <property type="entry name" value="BTD"/>
    <property type="match status" value="1"/>
</dbReference>
<dbReference type="OrthoDB" id="430364at2759"/>
<dbReference type="InterPro" id="IPR011993">
    <property type="entry name" value="PH-like_dom_sf"/>
</dbReference>
<feature type="compositionally biased region" description="Low complexity" evidence="7">
    <location>
        <begin position="1026"/>
        <end position="1045"/>
    </location>
</feature>
<feature type="compositionally biased region" description="Low complexity" evidence="7">
    <location>
        <begin position="1227"/>
        <end position="1257"/>
    </location>
</feature>
<comment type="subcellular location">
    <subcellularLocation>
        <location evidence="1">Nucleus</location>
    </subcellularLocation>
</comment>
<feature type="compositionally biased region" description="Polar residues" evidence="7">
    <location>
        <begin position="1046"/>
        <end position="1063"/>
    </location>
</feature>
<evidence type="ECO:0000256" key="6">
    <source>
        <dbReference type="ARBA" id="ARBA00023242"/>
    </source>
</evidence>
<dbReference type="GO" id="GO:0032012">
    <property type="term" value="P:regulation of ARF protein signal transduction"/>
    <property type="evidence" value="ECO:0007669"/>
    <property type="project" value="InterPro"/>
</dbReference>
<dbReference type="GO" id="GO:0005634">
    <property type="term" value="C:nucleus"/>
    <property type="evidence" value="ECO:0007669"/>
    <property type="project" value="UniProtKB-SubCell"/>
</dbReference>
<feature type="region of interest" description="Disordered" evidence="7">
    <location>
        <begin position="1221"/>
        <end position="1269"/>
    </location>
</feature>
<dbReference type="PANTHER" id="PTHR10665">
    <property type="entry name" value="RECOMBINING BINDING PROTEIN SUPPRESSOR OF HAIRLESS"/>
    <property type="match status" value="1"/>
</dbReference>
<dbReference type="InterPro" id="IPR000904">
    <property type="entry name" value="Sec7_dom"/>
</dbReference>
<feature type="region of interest" description="Disordered" evidence="7">
    <location>
        <begin position="327"/>
        <end position="358"/>
    </location>
</feature>
<feature type="domain" description="SEC7" evidence="8">
    <location>
        <begin position="371"/>
        <end position="583"/>
    </location>
</feature>
<feature type="compositionally biased region" description="Low complexity" evidence="7">
    <location>
        <begin position="774"/>
        <end position="783"/>
    </location>
</feature>
<evidence type="ECO:0000256" key="4">
    <source>
        <dbReference type="ARBA" id="ARBA00023125"/>
    </source>
</evidence>
<dbReference type="GO" id="GO:0005085">
    <property type="term" value="F:guanyl-nucleotide exchange factor activity"/>
    <property type="evidence" value="ECO:0007669"/>
    <property type="project" value="InterPro"/>
</dbReference>
<evidence type="ECO:0000313" key="9">
    <source>
        <dbReference type="EMBL" id="SAL97209.1"/>
    </source>
</evidence>
<feature type="compositionally biased region" description="Basic residues" evidence="7">
    <location>
        <begin position="1"/>
        <end position="10"/>
    </location>
</feature>
<feature type="compositionally biased region" description="Polar residues" evidence="7">
    <location>
        <begin position="645"/>
        <end position="658"/>
    </location>
</feature>
<dbReference type="PROSITE" id="PS50190">
    <property type="entry name" value="SEC7"/>
    <property type="match status" value="1"/>
</dbReference>
<keyword evidence="5" id="KW-0804">Transcription</keyword>
<feature type="region of interest" description="Disordered" evidence="7">
    <location>
        <begin position="1026"/>
        <end position="1091"/>
    </location>
</feature>
<feature type="compositionally biased region" description="Basic and acidic residues" evidence="7">
    <location>
        <begin position="1066"/>
        <end position="1077"/>
    </location>
</feature>
<comment type="similarity">
    <text evidence="2">Belongs to the Su(H) family.</text>
</comment>
<keyword evidence="4" id="KW-0238">DNA-binding</keyword>
<proteinExistence type="inferred from homology"/>
<evidence type="ECO:0000313" key="10">
    <source>
        <dbReference type="Proteomes" id="UP000078561"/>
    </source>
</evidence>
<feature type="region of interest" description="Disordered" evidence="7">
    <location>
        <begin position="40"/>
        <end position="82"/>
    </location>
</feature>
<evidence type="ECO:0000256" key="5">
    <source>
        <dbReference type="ARBA" id="ARBA00023163"/>
    </source>
</evidence>
<dbReference type="InterPro" id="IPR041681">
    <property type="entry name" value="PH_9"/>
</dbReference>
<feature type="region of interest" description="Disordered" evidence="7">
    <location>
        <begin position="596"/>
        <end position="618"/>
    </location>
</feature>
<keyword evidence="10" id="KW-1185">Reference proteome</keyword>
<dbReference type="InterPro" id="IPR036358">
    <property type="entry name" value="BTD_sf"/>
</dbReference>
<dbReference type="InterPro" id="IPR015350">
    <property type="entry name" value="Beta-trefoil_DNA-bd_dom"/>
</dbReference>
<evidence type="ECO:0000256" key="3">
    <source>
        <dbReference type="ARBA" id="ARBA00023015"/>
    </source>
</evidence>
<feature type="compositionally biased region" description="Acidic residues" evidence="7">
    <location>
        <begin position="262"/>
        <end position="273"/>
    </location>
</feature>
<keyword evidence="3" id="KW-0805">Transcription regulation</keyword>
<dbReference type="Pfam" id="PF01369">
    <property type="entry name" value="Sec7"/>
    <property type="match status" value="1"/>
</dbReference>
<organism evidence="9">
    <name type="scientific">Absidia glauca</name>
    <name type="common">Pin mould</name>
    <dbReference type="NCBI Taxonomy" id="4829"/>
    <lineage>
        <taxon>Eukaryota</taxon>
        <taxon>Fungi</taxon>
        <taxon>Fungi incertae sedis</taxon>
        <taxon>Mucoromycota</taxon>
        <taxon>Mucoromycotina</taxon>
        <taxon>Mucoromycetes</taxon>
        <taxon>Mucorales</taxon>
        <taxon>Cunninghamellaceae</taxon>
        <taxon>Absidia</taxon>
    </lineage>
</organism>
<dbReference type="Gene3D" id="2.30.29.30">
    <property type="entry name" value="Pleckstrin-homology domain (PH domain)/Phosphotyrosine-binding domain (PTB)"/>
    <property type="match status" value="1"/>
</dbReference>
<dbReference type="SMART" id="SM00233">
    <property type="entry name" value="PH"/>
    <property type="match status" value="1"/>
</dbReference>
<dbReference type="SMART" id="SM01267">
    <property type="entry name" value="LAG1_DNAbind"/>
    <property type="match status" value="1"/>
</dbReference>
<protein>
    <recommendedName>
        <fullName evidence="8">SEC7 domain-containing protein</fullName>
    </recommendedName>
</protein>
<feature type="compositionally biased region" description="Polar residues" evidence="7">
    <location>
        <begin position="47"/>
        <end position="58"/>
    </location>
</feature>
<feature type="region of interest" description="Disordered" evidence="7">
    <location>
        <begin position="1"/>
        <end position="27"/>
    </location>
</feature>
<dbReference type="Proteomes" id="UP000078561">
    <property type="component" value="Unassembled WGS sequence"/>
</dbReference>
<dbReference type="SUPFAM" id="SSF110217">
    <property type="entry name" value="DNA-binding protein LAG-1 (CSL)"/>
    <property type="match status" value="1"/>
</dbReference>
<dbReference type="Pfam" id="PF20144">
    <property type="entry name" value="TIG_SUH"/>
    <property type="match status" value="1"/>
</dbReference>
<feature type="region of interest" description="Disordered" evidence="7">
    <location>
        <begin position="774"/>
        <end position="794"/>
    </location>
</feature>
<dbReference type="STRING" id="4829.A0A168LP53"/>
<evidence type="ECO:0000256" key="1">
    <source>
        <dbReference type="ARBA" id="ARBA00004123"/>
    </source>
</evidence>
<dbReference type="Pfam" id="PF15410">
    <property type="entry name" value="PH_9"/>
    <property type="match status" value="1"/>
</dbReference>
<dbReference type="Gene3D" id="1.10.1000.11">
    <property type="entry name" value="Arf Nucleotide-binding Site Opener,domain 2"/>
    <property type="match status" value="1"/>
</dbReference>
<dbReference type="SMART" id="SM01268">
    <property type="entry name" value="BTD"/>
    <property type="match status" value="1"/>
</dbReference>
<evidence type="ECO:0000256" key="7">
    <source>
        <dbReference type="SAM" id="MobiDB-lite"/>
    </source>
</evidence>
<dbReference type="SUPFAM" id="SSF50729">
    <property type="entry name" value="PH domain-like"/>
    <property type="match status" value="1"/>
</dbReference>
<dbReference type="InterPro" id="IPR038007">
    <property type="entry name" value="RBP-Jkappa_IPT"/>
</dbReference>
<feature type="region of interest" description="Disordered" evidence="7">
    <location>
        <begin position="133"/>
        <end position="285"/>
    </location>
</feature>
<dbReference type="SUPFAM" id="SSF49417">
    <property type="entry name" value="p53-like transcription factors"/>
    <property type="match status" value="1"/>
</dbReference>
<evidence type="ECO:0000259" key="8">
    <source>
        <dbReference type="PROSITE" id="PS50190"/>
    </source>
</evidence>
<dbReference type="InterPro" id="IPR001849">
    <property type="entry name" value="PH_domain"/>
</dbReference>
<reference evidence="9" key="1">
    <citation type="submission" date="2016-04" db="EMBL/GenBank/DDBJ databases">
        <authorList>
            <person name="Evans L.H."/>
            <person name="Alamgir A."/>
            <person name="Owens N."/>
            <person name="Weber N.D."/>
            <person name="Virtaneva K."/>
            <person name="Barbian K."/>
            <person name="Babar A."/>
            <person name="Rosenke K."/>
        </authorList>
    </citation>
    <scope>NUCLEOTIDE SEQUENCE [LARGE SCALE GENOMIC DNA]</scope>
    <source>
        <strain evidence="9">CBS 101.48</strain>
    </source>
</reference>
<dbReference type="InterPro" id="IPR023394">
    <property type="entry name" value="Sec7_C_sf"/>
</dbReference>
<dbReference type="SMART" id="SM00222">
    <property type="entry name" value="Sec7"/>
    <property type="match status" value="1"/>
</dbReference>
<keyword evidence="6" id="KW-0539">Nucleus</keyword>
<dbReference type="InParanoid" id="A0A168LP53"/>
<sequence>MNDLSKHKHLKETTSGGDEKRLSRRPMWRSLKMAPNAGVSLAPSHVSRITTTQRSNTNRPDEPVTTGNITGDKAASIHTPEDEKSRLSAWLSQQFYEYEGQTHHSPSWIDDTAISTMSNLSLVSHVSSINNGSSTADGYGMKRRPSSVPTSPTSPSFTRLLFKPVEPAAPPSDIPVMNNNSTPPLSPPTQRLISVTTATMIPPTSPTASTFISDDRSSKSSTTTSPAEEENTHGCSFGTLALPTALSNNQDDEIAYPHNSNDDDDGEDEDDTFETASGSKSYSEYMDDRLDEINDNYSDSVYYVHPSDDDILTDLGDTHALPNTNEIHQQQQKQQQNQQQQQQQQQNQQQQQQQHHNHHYDLVDDKIHTSNGTKHRTSSTQALYVNSVLDSMDPEVAQALLEWRRQSLLKIDWFDMFAVKSELWRSSSLFHLYLNQPQPQDSQLSSESSINTSTISLDYKGIALDKAFRSYSNKIDYAKASVLDIDQALQVFSQLYWECNPSKLFRCAELVYIIIHSLMLLNTDVHAGQEHTSMDDFCNNTIELILGHQASIPIMLFDEDGESTWHQTMVECLQSLYKSVKRSSLLPRDQQKVPCAIDDQQQQQQSEQRDSNIVQNPSKQILDTPLDTAFDDLFITTGAETLATPISNTPKKSISTPQKKQKRNRRSNSLYSTPSWTLLRRRDTHRAKVGPYKEGPLSCQLNQEEWKICWVILHHGHLHIYHHRGGGNATPPSILGGHTTPSSSSSSTTSLPSEAIKHTKPKKKFMQHLIQTPTTTANPASSAGENNNGQLSQKKEPYEEVDIYLGNTFCEKLRPHVFLLQLMNGSTYVFDCGSESQAASWIRDCNYWAARETKIVLPRTGFVRASSFLDTSTTNHPLSWKRPPPPAGASVLDKKGQKDAIDTYLLCLHNELKYHLQQPGRANSAWQDKKVPRPVLTSPYLGMQEKSERDEKVDMDQIRKCQNAVPSPSSDWTVTSYDAVCGKLWIPMSTSSPQHSHIISQQVFGSSKKLQFIGLTPMDSLLTAIDQQEQQQQQQDQQSKSTQQTMSIESLLDSNGDTLNTNNKRSRSDDDKVDHSQGKKTSRCRTMETASVVPASSSSLSVVSQSYWKSSQMTTITCYHASVAQKSYGSEKRFLCPPPVVRFQSPPTTTSSTTTALTPEDVTLPSSSCHLTMAVMNENGDVPLEQQAVLDEEDQCTFKYLHVTGSAKAKQFSLRINISSHHDDHSNSTSYHSPSSSNNTSPCLSPSSSPSPTGSPLSSPPHHHREHQPQSYATFLSKPISIISKPSKKTAKTRNVTTCILANRPVSFYNRINSQTVRTKYMTSEADHLCAKNTSWSPFEIIIIRQPPQKQQHSSKANPPNVVPLVYGSELMLRDTRTGIRSQPLVIRKVDRGRIVPGASGPVSQMQKVALQLVTSTTSSSSLPRCQSMYLSALGATTTTTATPDSNGETMPVPSSQTTTTILDYAASRMIPDGLEAYEKVEDHLCWTIVGISTFEYSFYDNQPKQALLTKKSSSPSVTNLPSSPTPPRCITPFPVLSNIQYIPSSHTLEIIGHHLEQSTSAMESPTLLSLWLGSHHGPLPTTIQSTPPPDQTHLLVNLPSTQDLIVANHDRLVNHDATSRTLELPLYFVRQDGVVYHSGKALHWELLVNSDTGSWSIVDLRQ</sequence>